<dbReference type="AlphaFoldDB" id="A0A6F9JAQ2"/>
<protein>
    <submittedName>
        <fullName evidence="1">Uncharacterized protein</fullName>
    </submittedName>
</protein>
<accession>A0A6F9JAQ2</accession>
<name>A0A6F9JAQ2_CAMFE</name>
<comment type="caution">
    <text evidence="1">The sequence shown here is derived from an EMBL/GenBank/DDBJ whole genome shotgun (WGS) entry which is preliminary data.</text>
</comment>
<organism evidence="1">
    <name type="scientific">Campylobacter fetus</name>
    <dbReference type="NCBI Taxonomy" id="196"/>
    <lineage>
        <taxon>Bacteria</taxon>
        <taxon>Pseudomonadati</taxon>
        <taxon>Campylobacterota</taxon>
        <taxon>Epsilonproteobacteria</taxon>
        <taxon>Campylobacterales</taxon>
        <taxon>Campylobacteraceae</taxon>
        <taxon>Campylobacter</taxon>
    </lineage>
</organism>
<proteinExistence type="predicted"/>
<gene>
    <name evidence="1" type="ORF">GPS25_08540</name>
</gene>
<dbReference type="EMBL" id="AANITE010000012">
    <property type="protein sequence ID" value="EDO9682724.1"/>
    <property type="molecule type" value="Genomic_DNA"/>
</dbReference>
<sequence length="129" mass="15632">MFLYRLENLEVLKARGGFFNDFTNINYLPTYKGDKSVPRLYFFKNDKEQLAAASQKSIEAYLESIIYKNDIYPVRFKELLNYKENFDEEWSSPEIAYYYEFSKDEPQRLIVSIEDIEYWDKEVGQWKKL</sequence>
<evidence type="ECO:0000313" key="1">
    <source>
        <dbReference type="EMBL" id="EDO9682724.1"/>
    </source>
</evidence>
<reference evidence="1" key="1">
    <citation type="submission" date="2019-12" db="EMBL/GenBank/DDBJ databases">
        <authorList>
            <consortium name="PulseNet: The National Subtyping Network for Foodborne Disease Surveillance"/>
            <person name="Tarr C.L."/>
            <person name="Trees E."/>
            <person name="Katz L.S."/>
            <person name="Carleton-Romer H.A."/>
            <person name="Stroika S."/>
            <person name="Kucerova Z."/>
            <person name="Roache K.F."/>
            <person name="Sabol A.L."/>
            <person name="Besser J."/>
            <person name="Gerner-Smidt P."/>
        </authorList>
    </citation>
    <scope>NUCLEOTIDE SEQUENCE</scope>
    <source>
        <strain evidence="1">PNUSAC014016</strain>
    </source>
</reference>